<feature type="transmembrane region" description="Helical" evidence="1">
    <location>
        <begin position="15"/>
        <end position="34"/>
    </location>
</feature>
<keyword evidence="1" id="KW-0812">Transmembrane</keyword>
<organism evidence="2 3">
    <name type="scientific">Marininema mesophilum</name>
    <dbReference type="NCBI Taxonomy" id="1048340"/>
    <lineage>
        <taxon>Bacteria</taxon>
        <taxon>Bacillati</taxon>
        <taxon>Bacillota</taxon>
        <taxon>Bacilli</taxon>
        <taxon>Bacillales</taxon>
        <taxon>Thermoactinomycetaceae</taxon>
        <taxon>Marininema</taxon>
    </lineage>
</organism>
<proteinExistence type="predicted"/>
<name>A0A1H2QC78_9BACL</name>
<dbReference type="Proteomes" id="UP000198534">
    <property type="component" value="Unassembled WGS sequence"/>
</dbReference>
<feature type="transmembrane region" description="Helical" evidence="1">
    <location>
        <begin position="40"/>
        <end position="61"/>
    </location>
</feature>
<gene>
    <name evidence="2" type="ORF">SAMN05444487_101176</name>
</gene>
<evidence type="ECO:0000313" key="3">
    <source>
        <dbReference type="Proteomes" id="UP000198534"/>
    </source>
</evidence>
<accession>A0A1H2QC78</accession>
<keyword evidence="1" id="KW-0472">Membrane</keyword>
<dbReference type="AlphaFoldDB" id="A0A1H2QC78"/>
<sequence>MKDEEGFYTHANHRVLIVNGWTGVLLLFVDRLILPYSSPLLNHIGMIMIGISAISLLAFLIHSEGQQRQ</sequence>
<keyword evidence="3" id="KW-1185">Reference proteome</keyword>
<protein>
    <submittedName>
        <fullName evidence="2">Uncharacterized protein</fullName>
    </submittedName>
</protein>
<keyword evidence="1" id="KW-1133">Transmembrane helix</keyword>
<dbReference type="RefSeq" id="WP_091734734.1">
    <property type="nucleotide sequence ID" value="NZ_FNNQ01000001.1"/>
</dbReference>
<dbReference type="OrthoDB" id="9813438at2"/>
<evidence type="ECO:0000256" key="1">
    <source>
        <dbReference type="SAM" id="Phobius"/>
    </source>
</evidence>
<evidence type="ECO:0000313" key="2">
    <source>
        <dbReference type="EMBL" id="SDW04732.1"/>
    </source>
</evidence>
<dbReference type="EMBL" id="FNNQ01000001">
    <property type="protein sequence ID" value="SDW04732.1"/>
    <property type="molecule type" value="Genomic_DNA"/>
</dbReference>
<reference evidence="2 3" key="1">
    <citation type="submission" date="2016-10" db="EMBL/GenBank/DDBJ databases">
        <authorList>
            <person name="de Groot N.N."/>
        </authorList>
    </citation>
    <scope>NUCLEOTIDE SEQUENCE [LARGE SCALE GENOMIC DNA]</scope>
    <source>
        <strain evidence="2 3">DSM 45610</strain>
    </source>
</reference>